<sequence length="189" mass="20498">MKMLQYLRDFCTDAERVEALLGQLLNPRMSPRSFDDRDHDLLLENETDGEDSEERQLESDRQKLRQPAPVMVVPKKASVGPSRHQQHQQQEEPSASPPATHHPRPDLGVLPLAPPAAAAESTPADDDSSGEGSSSYNALLYYCVLHRGRGSTTGGGGGDGTSHQPLPPAVDVSARWRSLNFLPAPGLST</sequence>
<keyword evidence="3" id="KW-1185">Reference proteome</keyword>
<protein>
    <submittedName>
        <fullName evidence="2">Uncharacterized protein</fullName>
    </submittedName>
</protein>
<evidence type="ECO:0000313" key="3">
    <source>
        <dbReference type="Proteomes" id="UP000011083"/>
    </source>
</evidence>
<organism evidence="2 3">
    <name type="scientific">Acanthamoeba castellanii (strain ATCC 30010 / Neff)</name>
    <dbReference type="NCBI Taxonomy" id="1257118"/>
    <lineage>
        <taxon>Eukaryota</taxon>
        <taxon>Amoebozoa</taxon>
        <taxon>Discosea</taxon>
        <taxon>Longamoebia</taxon>
        <taxon>Centramoebida</taxon>
        <taxon>Acanthamoebidae</taxon>
        <taxon>Acanthamoeba</taxon>
    </lineage>
</organism>
<name>L8HE48_ACACF</name>
<proteinExistence type="predicted"/>
<dbReference type="RefSeq" id="XP_004352993.1">
    <property type="nucleotide sequence ID" value="XM_004352941.1"/>
</dbReference>
<feature type="compositionally biased region" description="Basic and acidic residues" evidence="1">
    <location>
        <begin position="54"/>
        <end position="63"/>
    </location>
</feature>
<reference evidence="2 3" key="1">
    <citation type="journal article" date="2013" name="Genome Biol.">
        <title>Genome of Acanthamoeba castellanii highlights extensive lateral gene transfer and early evolution of tyrosine kinase signaling.</title>
        <authorList>
            <person name="Clarke M."/>
            <person name="Lohan A.J."/>
            <person name="Liu B."/>
            <person name="Lagkouvardos I."/>
            <person name="Roy S."/>
            <person name="Zafar N."/>
            <person name="Bertelli C."/>
            <person name="Schilde C."/>
            <person name="Kianianmomeni A."/>
            <person name="Burglin T.R."/>
            <person name="Frech C."/>
            <person name="Turcotte B."/>
            <person name="Kopec K.O."/>
            <person name="Synnott J.M."/>
            <person name="Choo C."/>
            <person name="Paponov I."/>
            <person name="Finkler A."/>
            <person name="Soon Heng Tan C."/>
            <person name="Hutchins A.P."/>
            <person name="Weinmeier T."/>
            <person name="Rattei T."/>
            <person name="Chu J.S."/>
            <person name="Gimenez G."/>
            <person name="Irimia M."/>
            <person name="Rigden D.J."/>
            <person name="Fitzpatrick D.A."/>
            <person name="Lorenzo-Morales J."/>
            <person name="Bateman A."/>
            <person name="Chiu C.H."/>
            <person name="Tang P."/>
            <person name="Hegemann P."/>
            <person name="Fromm H."/>
            <person name="Raoult D."/>
            <person name="Greub G."/>
            <person name="Miranda-Saavedra D."/>
            <person name="Chen N."/>
            <person name="Nash P."/>
            <person name="Ginger M.L."/>
            <person name="Horn M."/>
            <person name="Schaap P."/>
            <person name="Caler L."/>
            <person name="Loftus B."/>
        </authorList>
    </citation>
    <scope>NUCLEOTIDE SEQUENCE [LARGE SCALE GENOMIC DNA]</scope>
    <source>
        <strain evidence="2 3">Neff</strain>
    </source>
</reference>
<feature type="region of interest" description="Disordered" evidence="1">
    <location>
        <begin position="28"/>
        <end position="133"/>
    </location>
</feature>
<dbReference type="GeneID" id="14924445"/>
<accession>L8HE48</accession>
<evidence type="ECO:0000313" key="2">
    <source>
        <dbReference type="EMBL" id="ELR23465.1"/>
    </source>
</evidence>
<evidence type="ECO:0000256" key="1">
    <source>
        <dbReference type="SAM" id="MobiDB-lite"/>
    </source>
</evidence>
<dbReference type="AlphaFoldDB" id="L8HE48"/>
<gene>
    <name evidence="2" type="ORF">ACA1_070860</name>
</gene>
<feature type="compositionally biased region" description="Basic and acidic residues" evidence="1">
    <location>
        <begin position="33"/>
        <end position="42"/>
    </location>
</feature>
<dbReference type="KEGG" id="acan:ACA1_070860"/>
<dbReference type="EMBL" id="KB007857">
    <property type="protein sequence ID" value="ELR23465.1"/>
    <property type="molecule type" value="Genomic_DNA"/>
</dbReference>
<feature type="compositionally biased region" description="Acidic residues" evidence="1">
    <location>
        <begin position="43"/>
        <end position="53"/>
    </location>
</feature>
<dbReference type="Proteomes" id="UP000011083">
    <property type="component" value="Unassembled WGS sequence"/>
</dbReference>
<dbReference type="VEuPathDB" id="AmoebaDB:ACA1_070860"/>